<feature type="domain" description="SLH" evidence="3">
    <location>
        <begin position="24"/>
        <end position="83"/>
    </location>
</feature>
<sequence length="983" mass="107092">MRNLKRALSLALASVMVMGLMVVGSGASYVDVSSENNVEAIEVLQKVGVMTGDENGKFNPDANVTRNEMAVIMSNMLDYKVSNYAGTAPFTDVPSWAEPYVAACYTHGIISGYDAKTFGGSDSVTAAQAALMMMKALGYFQYQSDFGEDWQMATIREANKIDLYKDVNATAVAPMTRNDVAQLALNTLKSYQVEADNDTINVNGNGVSVSGGSVKYYQLVSNDKMYKAIDDRTGLSMSNVSGYTKELGEDLYDGDLECKDETDDFGRPATTWSYKSSTIGTYSDSADQTWTGKVSEKDLYTAAGSAAYDNYKWTVYRNGEVVEDMDRVNGKDVLDYGKTSSERWQETGNGVLTELYVDSTEEDVVVTIIDTFVAEVTKVEDNGDDYTVTISYKSDKPSKAENEFDTDQKFSKEDIVVLTIGGTEIQSMAKAEIVEGTVSSVKDNDYVKLDGTTYNYNRAYCTTVINSAKGLVNLDDGDNFTNPDVDNEVVLYLDTYGNAVAIEGAEDSVDDYLFVTGVDSAYGDVSAKVVFADGTEEKIDIDEIDGVDAYWKDTGDKRVPTEGHIYKWNQSGSEYDLESASYANFEQILFDASNGKGKVERDNASVYRGSDRIGTADSDTVFINTDDDKVWTGYKNVSSQEDIVGAAVKDDGVITILFMSSSSGSSAEDDDFVFISGTDPEVVNDNGDKLYQYNSAYINGEKVEGGFIVSSSSAKDDIVTKGLYQVTKRDNDDHATEVKLVVDATADKKGNYESGALKAFESYATYAKKDILSLNDGDGNLTAGSQSDFSYNNDTTFVVVELKKDNTDVDSVYVGGVSDIETDAEGRTGVFVVTVEDDGDDTPMAEVVLVIVPDEDTVIEDDNNNGDYKVVSLSGKKIELTVDKNGEFTLKNVKVQKGDENYENLGDVTLSAKIELYNKGWDELETVEEDFTAEKSVVADNDGINFSSDLLSSGDKIRVTLTLSNKTIGDIEFFTGSMTVPEA</sequence>
<dbReference type="AlphaFoldDB" id="A0A8J6J227"/>
<proteinExistence type="predicted"/>
<dbReference type="PROSITE" id="PS51272">
    <property type="entry name" value="SLH"/>
    <property type="match status" value="2"/>
</dbReference>
<feature type="signal peptide" evidence="2">
    <location>
        <begin position="1"/>
        <end position="27"/>
    </location>
</feature>
<reference evidence="4" key="1">
    <citation type="submission" date="2020-08" db="EMBL/GenBank/DDBJ databases">
        <title>Genome public.</title>
        <authorList>
            <person name="Liu C."/>
            <person name="Sun Q."/>
        </authorList>
    </citation>
    <scope>NUCLEOTIDE SEQUENCE</scope>
    <source>
        <strain evidence="4">NSJ-23</strain>
    </source>
</reference>
<dbReference type="EMBL" id="JACOPO010000005">
    <property type="protein sequence ID" value="MBC5722939.1"/>
    <property type="molecule type" value="Genomic_DNA"/>
</dbReference>
<organism evidence="4 5">
    <name type="scientific">Flintibacter hominis</name>
    <dbReference type="NCBI Taxonomy" id="2763048"/>
    <lineage>
        <taxon>Bacteria</taxon>
        <taxon>Bacillati</taxon>
        <taxon>Bacillota</taxon>
        <taxon>Clostridia</taxon>
        <taxon>Eubacteriales</taxon>
        <taxon>Flintibacter</taxon>
    </lineage>
</organism>
<gene>
    <name evidence="4" type="ORF">H8S11_08955</name>
</gene>
<name>A0A8J6J227_9FIRM</name>
<keyword evidence="1" id="KW-0677">Repeat</keyword>
<evidence type="ECO:0000313" key="5">
    <source>
        <dbReference type="Proteomes" id="UP000628736"/>
    </source>
</evidence>
<dbReference type="Pfam" id="PF00395">
    <property type="entry name" value="SLH"/>
    <property type="match status" value="2"/>
</dbReference>
<accession>A0A8J6J227</accession>
<feature type="domain" description="SLH" evidence="3">
    <location>
        <begin position="84"/>
        <end position="147"/>
    </location>
</feature>
<comment type="caution">
    <text evidence="4">The sequence shown here is derived from an EMBL/GenBank/DDBJ whole genome shotgun (WGS) entry which is preliminary data.</text>
</comment>
<evidence type="ECO:0000256" key="1">
    <source>
        <dbReference type="ARBA" id="ARBA00022737"/>
    </source>
</evidence>
<dbReference type="RefSeq" id="WP_186852895.1">
    <property type="nucleotide sequence ID" value="NZ_JACOPO010000005.1"/>
</dbReference>
<dbReference type="InterPro" id="IPR001119">
    <property type="entry name" value="SLH_dom"/>
</dbReference>
<dbReference type="Proteomes" id="UP000628736">
    <property type="component" value="Unassembled WGS sequence"/>
</dbReference>
<keyword evidence="2" id="KW-0732">Signal</keyword>
<feature type="chain" id="PRO_5035258603" evidence="2">
    <location>
        <begin position="28"/>
        <end position="983"/>
    </location>
</feature>
<evidence type="ECO:0000259" key="3">
    <source>
        <dbReference type="PROSITE" id="PS51272"/>
    </source>
</evidence>
<evidence type="ECO:0000313" key="4">
    <source>
        <dbReference type="EMBL" id="MBC5722939.1"/>
    </source>
</evidence>
<protein>
    <submittedName>
        <fullName evidence="4">S-layer homology domain-containing protein</fullName>
    </submittedName>
</protein>
<keyword evidence="5" id="KW-1185">Reference proteome</keyword>
<evidence type="ECO:0000256" key="2">
    <source>
        <dbReference type="SAM" id="SignalP"/>
    </source>
</evidence>